<gene>
    <name evidence="2" type="ORF">ACFQKB_37115</name>
</gene>
<keyword evidence="1" id="KW-0732">Signal</keyword>
<organism evidence="2 3">
    <name type="scientific">Actinomadura yumaensis</name>
    <dbReference type="NCBI Taxonomy" id="111807"/>
    <lineage>
        <taxon>Bacteria</taxon>
        <taxon>Bacillati</taxon>
        <taxon>Actinomycetota</taxon>
        <taxon>Actinomycetes</taxon>
        <taxon>Streptosporangiales</taxon>
        <taxon>Thermomonosporaceae</taxon>
        <taxon>Actinomadura</taxon>
    </lineage>
</organism>
<dbReference type="RefSeq" id="WP_160819505.1">
    <property type="nucleotide sequence ID" value="NZ_JBHSXE010000001.1"/>
</dbReference>
<protein>
    <recommendedName>
        <fullName evidence="4">MmpS family membrane protein</fullName>
    </recommendedName>
</protein>
<feature type="chain" id="PRO_5047186518" description="MmpS family membrane protein" evidence="1">
    <location>
        <begin position="24"/>
        <end position="138"/>
    </location>
</feature>
<dbReference type="Proteomes" id="UP001596380">
    <property type="component" value="Unassembled WGS sequence"/>
</dbReference>
<dbReference type="EMBL" id="JBHSXS010000037">
    <property type="protein sequence ID" value="MFC6885429.1"/>
    <property type="molecule type" value="Genomic_DNA"/>
</dbReference>
<feature type="signal peptide" evidence="1">
    <location>
        <begin position="1"/>
        <end position="23"/>
    </location>
</feature>
<sequence>MAAALATIVAATLVAGVSWFGDAGDGAEAEGGTHTVTLEVTGPHVPDWIHYSFTLLTTGMTGGLTYGSGETVRPPSLPWTKTETVAGTRPGRPIFLDSGTVVKNGQYGFAPCAIKVDGEVVADNENGRSGQGCRYLLK</sequence>
<dbReference type="InterPro" id="IPR038468">
    <property type="entry name" value="MmpS_C"/>
</dbReference>
<evidence type="ECO:0000313" key="2">
    <source>
        <dbReference type="EMBL" id="MFC6885429.1"/>
    </source>
</evidence>
<accession>A0ABW2CXU3</accession>
<evidence type="ECO:0000256" key="1">
    <source>
        <dbReference type="SAM" id="SignalP"/>
    </source>
</evidence>
<keyword evidence="3" id="KW-1185">Reference proteome</keyword>
<evidence type="ECO:0008006" key="4">
    <source>
        <dbReference type="Google" id="ProtNLM"/>
    </source>
</evidence>
<proteinExistence type="predicted"/>
<comment type="caution">
    <text evidence="2">The sequence shown here is derived from an EMBL/GenBank/DDBJ whole genome shotgun (WGS) entry which is preliminary data.</text>
</comment>
<reference evidence="3" key="1">
    <citation type="journal article" date="2019" name="Int. J. Syst. Evol. Microbiol.">
        <title>The Global Catalogue of Microorganisms (GCM) 10K type strain sequencing project: providing services to taxonomists for standard genome sequencing and annotation.</title>
        <authorList>
            <consortium name="The Broad Institute Genomics Platform"/>
            <consortium name="The Broad Institute Genome Sequencing Center for Infectious Disease"/>
            <person name="Wu L."/>
            <person name="Ma J."/>
        </authorList>
    </citation>
    <scope>NUCLEOTIDE SEQUENCE [LARGE SCALE GENOMIC DNA]</scope>
    <source>
        <strain evidence="3">JCM 3369</strain>
    </source>
</reference>
<name>A0ABW2CXU3_9ACTN</name>
<dbReference type="Gene3D" id="2.60.40.2880">
    <property type="entry name" value="MmpS1-5, C-terminal soluble domain"/>
    <property type="match status" value="1"/>
</dbReference>
<evidence type="ECO:0000313" key="3">
    <source>
        <dbReference type="Proteomes" id="UP001596380"/>
    </source>
</evidence>